<evidence type="ECO:0000313" key="1">
    <source>
        <dbReference type="EMBL" id="KAK1862700.1"/>
    </source>
</evidence>
<comment type="caution">
    <text evidence="1">The sequence shown here is derived from an EMBL/GenBank/DDBJ whole genome shotgun (WGS) entry which is preliminary data.</text>
</comment>
<proteinExistence type="predicted"/>
<dbReference type="EMBL" id="CM020618">
    <property type="protein sequence ID" value="KAK1862700.1"/>
    <property type="molecule type" value="Genomic_DNA"/>
</dbReference>
<evidence type="ECO:0000313" key="2">
    <source>
        <dbReference type="Proteomes" id="UP000798662"/>
    </source>
</evidence>
<gene>
    <name evidence="1" type="ORF">I4F81_005268</name>
</gene>
<keyword evidence="2" id="KW-1185">Reference proteome</keyword>
<accession>A0ACC3BY75</accession>
<sequence>MFSRPFTLQDRPYLFVAALWRVHVFVQLAACTMTPHHPTAFLVPDARGRTLVTPPVPRSRASFRPTPHLPRYGRPFVGVGRALLRSPVMCSAQPGDAGRNTDQSSSAEIKRLQEENKRLKEELNKVAIKKAPKDHQGVSTTPAFPGPVCRLLQRLGQARFDFSLLEEDAEHPQDVWTPPNFDVIFQPNPSSQVDWDKRKAMGEAFVERIELLAFQGGGPSQTAPGRMPLLYILASSGRGKTEALRTVAMCASPSADVPDPAGSPVVVMGLSFNGSFPVLPAEEDCTNFSRGYYLLLYVRLLYCELAKFGRNPLTSFGAFMTTFYAGLTSEHTGVEGEYTPDDVKEEARSMIVRKVSLAGPGARLVLLVDELGLLSTSSAGAKVCKMLKQDIKYPIRSEACALADNGVGVAIFSSLDRALMIAEQTASGRRAKMVRSIDPPKFAELFITMSNALWSRPRKVDDELAVSVGSTRLKMKVTDCAEVYALMAGSSWRAGALTALALKNVRKLDFFDVAEAVNTGTSSGRSASAYVVGAGSASKPAQGNPQRLPPDLWSAPPEFRDAVLAAVFVAMKVRADDLVLPRPFTGGHLGASTGGRGGAEREAPAAGASSALGVDTASLEDGADAVPADRTADAAIISRAADARPSDQRDKTKEEEEEVRNERDAVALAEYERWRNLSVWDLTWGDARALAYITAGGDKTFVPGLTGFDAVAGVTAECTPSALMDAFKMVVDVVVEQAEDAPIDLDDASPSQETARKTLVGAKWEELVMYAEYLRSICRARFPTAYSSVTLLELLGIGAAYVGEDRIVRDVRVNASVAHKEVRRLAGKVGNNTRQPDTVMDLLRRARSFPKQVSRTVFLLPNNFFKLDGVFFLVGPDGPVAVWVQAKKRGATALPDGNPVTILRKLHKDESKLVELFGGQDEYDYWLPRSCYLHVVDNELTKPDKNEHPAAGAWTERAIIRTRTDLPRLLGRTVYSLGRLLALVSGQDVFSD</sequence>
<reference evidence="1" key="1">
    <citation type="submission" date="2019-11" db="EMBL/GenBank/DDBJ databases">
        <title>Nori genome reveals adaptations in red seaweeds to the harsh intertidal environment.</title>
        <authorList>
            <person name="Wang D."/>
            <person name="Mao Y."/>
        </authorList>
    </citation>
    <scope>NUCLEOTIDE SEQUENCE</scope>
    <source>
        <tissue evidence="1">Gametophyte</tissue>
    </source>
</reference>
<organism evidence="1 2">
    <name type="scientific">Pyropia yezoensis</name>
    <name type="common">Susabi-nori</name>
    <name type="synonym">Porphyra yezoensis</name>
    <dbReference type="NCBI Taxonomy" id="2788"/>
    <lineage>
        <taxon>Eukaryota</taxon>
        <taxon>Rhodophyta</taxon>
        <taxon>Bangiophyceae</taxon>
        <taxon>Bangiales</taxon>
        <taxon>Bangiaceae</taxon>
        <taxon>Pyropia</taxon>
    </lineage>
</organism>
<dbReference type="Proteomes" id="UP000798662">
    <property type="component" value="Chromosome 1"/>
</dbReference>
<protein>
    <submittedName>
        <fullName evidence="1">Uncharacterized protein</fullName>
    </submittedName>
</protein>
<name>A0ACC3BY75_PYRYE</name>